<dbReference type="OrthoDB" id="8060176at2759"/>
<dbReference type="Proteomes" id="UP000024635">
    <property type="component" value="Unassembled WGS sequence"/>
</dbReference>
<dbReference type="GO" id="GO:0003676">
    <property type="term" value="F:nucleic acid binding"/>
    <property type="evidence" value="ECO:0007669"/>
    <property type="project" value="InterPro"/>
</dbReference>
<proteinExistence type="predicted"/>
<organism evidence="1 2">
    <name type="scientific">Ancylostoma ceylanicum</name>
    <dbReference type="NCBI Taxonomy" id="53326"/>
    <lineage>
        <taxon>Eukaryota</taxon>
        <taxon>Metazoa</taxon>
        <taxon>Ecdysozoa</taxon>
        <taxon>Nematoda</taxon>
        <taxon>Chromadorea</taxon>
        <taxon>Rhabditida</taxon>
        <taxon>Rhabditina</taxon>
        <taxon>Rhabditomorpha</taxon>
        <taxon>Strongyloidea</taxon>
        <taxon>Ancylostomatidae</taxon>
        <taxon>Ancylostomatinae</taxon>
        <taxon>Ancylostoma</taxon>
    </lineage>
</organism>
<dbReference type="Gene3D" id="3.30.420.10">
    <property type="entry name" value="Ribonuclease H-like superfamily/Ribonuclease H"/>
    <property type="match status" value="1"/>
</dbReference>
<evidence type="ECO:0000313" key="2">
    <source>
        <dbReference type="Proteomes" id="UP000024635"/>
    </source>
</evidence>
<comment type="caution">
    <text evidence="1">The sequence shown here is derived from an EMBL/GenBank/DDBJ whole genome shotgun (WGS) entry which is preliminary data.</text>
</comment>
<dbReference type="AlphaFoldDB" id="A0A016UAQ3"/>
<dbReference type="InterPro" id="IPR036397">
    <property type="entry name" value="RNaseH_sf"/>
</dbReference>
<name>A0A016UAQ3_9BILA</name>
<keyword evidence="2" id="KW-1185">Reference proteome</keyword>
<dbReference type="EMBL" id="JARK01001385">
    <property type="protein sequence ID" value="EYC11922.1"/>
    <property type="molecule type" value="Genomic_DNA"/>
</dbReference>
<protein>
    <submittedName>
        <fullName evidence="1">Uncharacterized protein</fullName>
    </submittedName>
</protein>
<accession>A0A016UAQ3</accession>
<gene>
    <name evidence="1" type="primary">Acey_s0049.g1858</name>
    <name evidence="1" type="ORF">Y032_0049g1858</name>
</gene>
<sequence>MVWSGFCPKGRLDIAFILTRINSFDYSEVFSVQLLFFENQRNGILLIFQQNNAAIHDGRSKTAWFVDNNMTVMASLTCQSSYADRGVEIFHEGDNRTCIPTNTLINPAVAKVSNVKSAYLRLFRLRRL</sequence>
<reference evidence="2" key="1">
    <citation type="journal article" date="2015" name="Nat. Genet.">
        <title>The genome and transcriptome of the zoonotic hookworm Ancylostoma ceylanicum identify infection-specific gene families.</title>
        <authorList>
            <person name="Schwarz E.M."/>
            <person name="Hu Y."/>
            <person name="Antoshechkin I."/>
            <person name="Miller M.M."/>
            <person name="Sternberg P.W."/>
            <person name="Aroian R.V."/>
        </authorList>
    </citation>
    <scope>NUCLEOTIDE SEQUENCE</scope>
    <source>
        <strain evidence="2">HY135</strain>
    </source>
</reference>
<evidence type="ECO:0000313" key="1">
    <source>
        <dbReference type="EMBL" id="EYC11922.1"/>
    </source>
</evidence>